<dbReference type="PANTHER" id="PTHR45675:SF45">
    <property type="entry name" value="TRANSCRIPTION FACTOR MYB108"/>
    <property type="match status" value="1"/>
</dbReference>
<dbReference type="InterPro" id="IPR001005">
    <property type="entry name" value="SANT/Myb"/>
</dbReference>
<keyword evidence="4" id="KW-0238">DNA-binding</keyword>
<evidence type="ECO:0000256" key="1">
    <source>
        <dbReference type="ARBA" id="ARBA00004123"/>
    </source>
</evidence>
<evidence type="ECO:0000256" key="4">
    <source>
        <dbReference type="ARBA" id="ARBA00023125"/>
    </source>
</evidence>
<dbReference type="FunFam" id="1.10.10.60:FF:000011">
    <property type="entry name" value="Myb transcription factor"/>
    <property type="match status" value="1"/>
</dbReference>
<evidence type="ECO:0000259" key="7">
    <source>
        <dbReference type="PROSITE" id="PS50090"/>
    </source>
</evidence>
<keyword evidence="2" id="KW-0677">Repeat</keyword>
<dbReference type="PROSITE" id="PS51294">
    <property type="entry name" value="HTH_MYB"/>
    <property type="match status" value="2"/>
</dbReference>
<evidence type="ECO:0008006" key="11">
    <source>
        <dbReference type="Google" id="ProtNLM"/>
    </source>
</evidence>
<dbReference type="InterPro" id="IPR017930">
    <property type="entry name" value="Myb_dom"/>
</dbReference>
<keyword evidence="3" id="KW-0805">Transcription regulation</keyword>
<evidence type="ECO:0000313" key="9">
    <source>
        <dbReference type="EnsemblPlants" id="Bo5g143460.1"/>
    </source>
</evidence>
<proteinExistence type="predicted"/>
<dbReference type="STRING" id="109376.A0A0D3CMB3"/>
<feature type="domain" description="Myb-like" evidence="7">
    <location>
        <begin position="116"/>
        <end position="166"/>
    </location>
</feature>
<dbReference type="PANTHER" id="PTHR45675">
    <property type="entry name" value="MYB TRANSCRIPTION FACTOR-RELATED-RELATED"/>
    <property type="match status" value="1"/>
</dbReference>
<dbReference type="eggNOG" id="KOG0048">
    <property type="taxonomic scope" value="Eukaryota"/>
</dbReference>
<evidence type="ECO:0000313" key="10">
    <source>
        <dbReference type="Proteomes" id="UP000032141"/>
    </source>
</evidence>
<reference evidence="9" key="2">
    <citation type="submission" date="2015-03" db="UniProtKB">
        <authorList>
            <consortium name="EnsemblPlants"/>
        </authorList>
    </citation>
    <scope>IDENTIFICATION</scope>
</reference>
<dbReference type="CDD" id="cd00167">
    <property type="entry name" value="SANT"/>
    <property type="match status" value="2"/>
</dbReference>
<dbReference type="HOGENOM" id="CLU_028567_8_2_1"/>
<reference evidence="9 10" key="1">
    <citation type="journal article" date="2014" name="Genome Biol.">
        <title>Transcriptome and methylome profiling reveals relics of genome dominance in the mesopolyploid Brassica oleracea.</title>
        <authorList>
            <person name="Parkin I.A."/>
            <person name="Koh C."/>
            <person name="Tang H."/>
            <person name="Robinson S.J."/>
            <person name="Kagale S."/>
            <person name="Clarke W.E."/>
            <person name="Town C.D."/>
            <person name="Nixon J."/>
            <person name="Krishnakumar V."/>
            <person name="Bidwell S.L."/>
            <person name="Denoeud F."/>
            <person name="Belcram H."/>
            <person name="Links M.G."/>
            <person name="Just J."/>
            <person name="Clarke C."/>
            <person name="Bender T."/>
            <person name="Huebert T."/>
            <person name="Mason A.S."/>
            <person name="Pires J.C."/>
            <person name="Barker G."/>
            <person name="Moore J."/>
            <person name="Walley P.G."/>
            <person name="Manoli S."/>
            <person name="Batley J."/>
            <person name="Edwards D."/>
            <person name="Nelson M.N."/>
            <person name="Wang X."/>
            <person name="Paterson A.H."/>
            <person name="King G."/>
            <person name="Bancroft I."/>
            <person name="Chalhoub B."/>
            <person name="Sharpe A.G."/>
        </authorList>
    </citation>
    <scope>NUCLEOTIDE SEQUENCE</scope>
    <source>
        <strain evidence="9 10">cv. TO1000</strain>
    </source>
</reference>
<comment type="subcellular location">
    <subcellularLocation>
        <location evidence="1">Nucleus</location>
    </subcellularLocation>
</comment>
<dbReference type="InterPro" id="IPR009057">
    <property type="entry name" value="Homeodomain-like_sf"/>
</dbReference>
<dbReference type="GO" id="GO:0003700">
    <property type="term" value="F:DNA-binding transcription factor activity"/>
    <property type="evidence" value="ECO:0007669"/>
    <property type="project" value="InterPro"/>
</dbReference>
<evidence type="ECO:0000256" key="5">
    <source>
        <dbReference type="ARBA" id="ARBA00023163"/>
    </source>
</evidence>
<dbReference type="Gramene" id="Bo5g143460.1">
    <property type="protein sequence ID" value="Bo5g143460.1"/>
    <property type="gene ID" value="Bo5g143460"/>
</dbReference>
<dbReference type="Proteomes" id="UP000032141">
    <property type="component" value="Chromosome C5"/>
</dbReference>
<dbReference type="PROSITE" id="PS50090">
    <property type="entry name" value="MYB_LIKE"/>
    <property type="match status" value="2"/>
</dbReference>
<dbReference type="OMA" id="LNWFEDI"/>
<sequence length="369" mass="42591">SSFLSKKYQTLYFSLSLSLKPQRKKVVSLKFFFAEVSLFFGYFLCASMDEKGRNLKNNNMEDEMDLKRGPWTAEEDFKLMNYIATHGEGRWNSLSRCAGLQRTGKSCRLRWLNYLRPDVRRGNITLEEQLLILELHSRWGNRWSKIAQYLPGRTDNEIKNYWRTRVQKHAKQLKCDVNSQQFKDTMKYLWMPRLVERIQSASAAATVATTTNTTTTTVSAATSSSNTTSNNQFMTYDYNNNSMGQQFGVVNNDYITPENSNVAVSPMSDLTEYYSAPNTYPEYYSGQVGNSYYPDQDLVVPQILPDNYLDYSGLLDEDLAVMQEQSNLNWFEDINGATSSSDSLWNIGESDEDLWFLQDQEQFNNNGNF</sequence>
<feature type="domain" description="HTH myb-type" evidence="8">
    <location>
        <begin position="116"/>
        <end position="170"/>
    </location>
</feature>
<feature type="domain" description="Myb-like" evidence="7">
    <location>
        <begin position="63"/>
        <end position="115"/>
    </location>
</feature>
<keyword evidence="6" id="KW-0539">Nucleus</keyword>
<dbReference type="SMART" id="SM00717">
    <property type="entry name" value="SANT"/>
    <property type="match status" value="2"/>
</dbReference>
<feature type="domain" description="HTH myb-type" evidence="8">
    <location>
        <begin position="63"/>
        <end position="115"/>
    </location>
</feature>
<evidence type="ECO:0000259" key="8">
    <source>
        <dbReference type="PROSITE" id="PS51294"/>
    </source>
</evidence>
<keyword evidence="5" id="KW-0804">Transcription</keyword>
<dbReference type="GO" id="GO:0005634">
    <property type="term" value="C:nucleus"/>
    <property type="evidence" value="ECO:0007669"/>
    <property type="project" value="UniProtKB-SubCell"/>
</dbReference>
<keyword evidence="10" id="KW-1185">Reference proteome</keyword>
<evidence type="ECO:0000256" key="6">
    <source>
        <dbReference type="ARBA" id="ARBA00023242"/>
    </source>
</evidence>
<dbReference type="AlphaFoldDB" id="A0A0D3CMB3"/>
<dbReference type="FunFam" id="1.10.10.60:FF:000107">
    <property type="entry name" value="MYB transcription factor"/>
    <property type="match status" value="1"/>
</dbReference>
<protein>
    <recommendedName>
        <fullName evidence="11">Transcription factor MYB108</fullName>
    </recommendedName>
</protein>
<dbReference type="InterPro" id="IPR044676">
    <property type="entry name" value="EOBI/EOBII-like_plant"/>
</dbReference>
<dbReference type="SUPFAM" id="SSF46689">
    <property type="entry name" value="Homeodomain-like"/>
    <property type="match status" value="1"/>
</dbReference>
<dbReference type="GO" id="GO:0043565">
    <property type="term" value="F:sequence-specific DNA binding"/>
    <property type="evidence" value="ECO:0007669"/>
    <property type="project" value="InterPro"/>
</dbReference>
<evidence type="ECO:0000256" key="3">
    <source>
        <dbReference type="ARBA" id="ARBA00023015"/>
    </source>
</evidence>
<accession>A0A0D3CMB3</accession>
<dbReference type="Pfam" id="PF00249">
    <property type="entry name" value="Myb_DNA-binding"/>
    <property type="match status" value="2"/>
</dbReference>
<dbReference type="EnsemblPlants" id="Bo5g143460.1">
    <property type="protein sequence ID" value="Bo5g143460.1"/>
    <property type="gene ID" value="Bo5g143460"/>
</dbReference>
<organism evidence="9 10">
    <name type="scientific">Brassica oleracea var. oleracea</name>
    <dbReference type="NCBI Taxonomy" id="109376"/>
    <lineage>
        <taxon>Eukaryota</taxon>
        <taxon>Viridiplantae</taxon>
        <taxon>Streptophyta</taxon>
        <taxon>Embryophyta</taxon>
        <taxon>Tracheophyta</taxon>
        <taxon>Spermatophyta</taxon>
        <taxon>Magnoliopsida</taxon>
        <taxon>eudicotyledons</taxon>
        <taxon>Gunneridae</taxon>
        <taxon>Pentapetalae</taxon>
        <taxon>rosids</taxon>
        <taxon>malvids</taxon>
        <taxon>Brassicales</taxon>
        <taxon>Brassicaceae</taxon>
        <taxon>Brassiceae</taxon>
        <taxon>Brassica</taxon>
    </lineage>
</organism>
<evidence type="ECO:0000256" key="2">
    <source>
        <dbReference type="ARBA" id="ARBA00022737"/>
    </source>
</evidence>
<name>A0A0D3CMB3_BRAOL</name>
<dbReference type="Gene3D" id="1.10.10.60">
    <property type="entry name" value="Homeodomain-like"/>
    <property type="match status" value="2"/>
</dbReference>